<evidence type="ECO:0000313" key="2">
    <source>
        <dbReference type="Proteomes" id="UP000504630"/>
    </source>
</evidence>
<organism evidence="2 3">
    <name type="scientific">Cottoperca gobio</name>
    <name type="common">Frogmouth</name>
    <name type="synonym">Aphritis gobio</name>
    <dbReference type="NCBI Taxonomy" id="56716"/>
    <lineage>
        <taxon>Eukaryota</taxon>
        <taxon>Metazoa</taxon>
        <taxon>Chordata</taxon>
        <taxon>Craniata</taxon>
        <taxon>Vertebrata</taxon>
        <taxon>Euteleostomi</taxon>
        <taxon>Actinopterygii</taxon>
        <taxon>Neopterygii</taxon>
        <taxon>Teleostei</taxon>
        <taxon>Neoteleostei</taxon>
        <taxon>Acanthomorphata</taxon>
        <taxon>Eupercaria</taxon>
        <taxon>Perciformes</taxon>
        <taxon>Notothenioidei</taxon>
        <taxon>Bovichtidae</taxon>
        <taxon>Cottoperca</taxon>
    </lineage>
</organism>
<accession>A0A6J2QH06</accession>
<name>A0A6J2QH06_COTGO</name>
<dbReference type="Gene3D" id="3.10.129.10">
    <property type="entry name" value="Hotdog Thioesterase"/>
    <property type="match status" value="1"/>
</dbReference>
<dbReference type="RefSeq" id="XP_029296567.1">
    <property type="nucleotide sequence ID" value="XM_029440707.1"/>
</dbReference>
<keyword evidence="2" id="KW-1185">Reference proteome</keyword>
<dbReference type="PANTHER" id="PTHR43841:SF3">
    <property type="entry name" value="(3R)-HYDROXYACYL-ACP DEHYDRATASE SUBUNIT HADB"/>
    <property type="match status" value="1"/>
</dbReference>
<dbReference type="PANTHER" id="PTHR43841">
    <property type="entry name" value="3-HYDROXYACYL-THIOESTER DEHYDRATASE HTDX-RELATED"/>
    <property type="match status" value="1"/>
</dbReference>
<reference evidence="3" key="1">
    <citation type="submission" date="2025-08" db="UniProtKB">
        <authorList>
            <consortium name="RefSeq"/>
        </authorList>
    </citation>
    <scope>IDENTIFICATION</scope>
</reference>
<gene>
    <name evidence="3" type="primary">LOC115014060</name>
</gene>
<keyword evidence="1" id="KW-0472">Membrane</keyword>
<evidence type="ECO:0000256" key="1">
    <source>
        <dbReference type="SAM" id="Phobius"/>
    </source>
</evidence>
<dbReference type="KEGG" id="cgob:115014060"/>
<keyword evidence="1" id="KW-0812">Transmembrane</keyword>
<sequence>MGNAQSYVVPSLSACCVYLVYVHIYCSYRLLRTNVLYDEKLPSFVYLYIKYGSKALFWRPGCLHTHTANQPEVVYTVLNCRLQTPLLRRFCSAAGYGWDYPDTEYRDVPLCFPEVLCRRLLLMALTDHNFQLSPAGLLRVRQSVKTLQPVDELKKGPFRLQVRVQEYRQLEAGQEVDVCLSATSRTGCPVWESVLTLLSQNKLHKVSRRSPENKHGRQPDDVKQVELRVPRTTGLQCVWFFSDCSPYRLLSLAARLFGNRSQGAPSLWMLSVCLAEIEKHKGVGVITAPVSVSAQFKEPLLVPGRVTIKFWETTKDVGESPAIGFHMQQHGSDISHVTGLISR</sequence>
<proteinExistence type="predicted"/>
<dbReference type="InParanoid" id="A0A6J2QH06"/>
<dbReference type="OrthoDB" id="533830at2759"/>
<protein>
    <submittedName>
        <fullName evidence="3">Uncharacterized protein LOC115014060</fullName>
    </submittedName>
</protein>
<feature type="transmembrane region" description="Helical" evidence="1">
    <location>
        <begin position="6"/>
        <end position="26"/>
    </location>
</feature>
<keyword evidence="1" id="KW-1133">Transmembrane helix</keyword>
<dbReference type="Proteomes" id="UP000504630">
    <property type="component" value="Chromosome 9"/>
</dbReference>
<dbReference type="AlphaFoldDB" id="A0A6J2QH06"/>
<evidence type="ECO:0000313" key="3">
    <source>
        <dbReference type="RefSeq" id="XP_029296567.1"/>
    </source>
</evidence>
<dbReference type="GeneID" id="115014060"/>